<evidence type="ECO:0000256" key="1">
    <source>
        <dbReference type="ARBA" id="ARBA00004141"/>
    </source>
</evidence>
<evidence type="ECO:0000256" key="2">
    <source>
        <dbReference type="ARBA" id="ARBA00022692"/>
    </source>
</evidence>
<comment type="caution">
    <text evidence="7">The sequence shown here is derived from an EMBL/GenBank/DDBJ whole genome shotgun (WGS) entry which is preliminary data.</text>
</comment>
<comment type="subcellular location">
    <subcellularLocation>
        <location evidence="1">Membrane</location>
        <topology evidence="1">Multi-pass membrane protein</topology>
    </subcellularLocation>
</comment>
<dbReference type="AlphaFoldDB" id="S9SCJ6"/>
<evidence type="ECO:0000256" key="5">
    <source>
        <dbReference type="SAM" id="Phobius"/>
    </source>
</evidence>
<sequence length="232" mass="24851">MEPRLFAVWNRVVGIYAAAPRFSMVRHHFFLTSIVPADGLVSKRRPPYLPQQMKSILSLDSIRRSLALSRAIKAFTVVLLSYSGGIYFTGLIHPDSALFGAMWASVSGLASLQDDLPGTRVAATLRVWGTLVGAVIAALYLSFLPFSLLGLTVAAGLAAGAGALLQLTDGGRLSAITVTVIAILTVINPDLHPVSNASLRFLESCLGSAMALLVALTWAGSARLWRRRHQAR</sequence>
<keyword evidence="2 5" id="KW-0812">Transmembrane</keyword>
<gene>
    <name evidence="7" type="ORF">K678_05633</name>
</gene>
<proteinExistence type="predicted"/>
<feature type="transmembrane region" description="Helical" evidence="5">
    <location>
        <begin position="124"/>
        <end position="142"/>
    </location>
</feature>
<organism evidence="7 8">
    <name type="scientific">Magnetospirillum fulvum MGU-K5</name>
    <dbReference type="NCBI Taxonomy" id="1316936"/>
    <lineage>
        <taxon>Bacteria</taxon>
        <taxon>Pseudomonadati</taxon>
        <taxon>Pseudomonadota</taxon>
        <taxon>Alphaproteobacteria</taxon>
        <taxon>Rhodospirillales</taxon>
        <taxon>Rhodospirillaceae</taxon>
        <taxon>Magnetospirillum</taxon>
    </lineage>
</organism>
<feature type="transmembrane region" description="Helical" evidence="5">
    <location>
        <begin position="201"/>
        <end position="225"/>
    </location>
</feature>
<dbReference type="eggNOG" id="COG4129">
    <property type="taxonomic scope" value="Bacteria"/>
</dbReference>
<evidence type="ECO:0000313" key="7">
    <source>
        <dbReference type="EMBL" id="EPY02449.1"/>
    </source>
</evidence>
<dbReference type="InterPro" id="IPR049453">
    <property type="entry name" value="Memb_transporter_dom"/>
</dbReference>
<keyword evidence="3 5" id="KW-1133">Transmembrane helix</keyword>
<accession>S9SCJ6</accession>
<dbReference type="Pfam" id="PF13515">
    <property type="entry name" value="FUSC_2"/>
    <property type="match status" value="1"/>
</dbReference>
<reference evidence="7 8" key="1">
    <citation type="submission" date="2013-04" db="EMBL/GenBank/DDBJ databases">
        <authorList>
            <person name="Kuznetsov B."/>
            <person name="Ivanovsky R."/>
        </authorList>
    </citation>
    <scope>NUCLEOTIDE SEQUENCE [LARGE SCALE GENOMIC DNA]</scope>
    <source>
        <strain evidence="7 8">MGU-K5</strain>
    </source>
</reference>
<feature type="transmembrane region" description="Helical" evidence="5">
    <location>
        <begin position="71"/>
        <end position="90"/>
    </location>
</feature>
<feature type="domain" description="Integral membrane bound transporter" evidence="6">
    <location>
        <begin position="101"/>
        <end position="214"/>
    </location>
</feature>
<protein>
    <submittedName>
        <fullName evidence="7">Membrane protein-like protein</fullName>
    </submittedName>
</protein>
<evidence type="ECO:0000256" key="3">
    <source>
        <dbReference type="ARBA" id="ARBA00022989"/>
    </source>
</evidence>
<dbReference type="OrthoDB" id="554793at2"/>
<evidence type="ECO:0000313" key="8">
    <source>
        <dbReference type="Proteomes" id="UP000015350"/>
    </source>
</evidence>
<dbReference type="EMBL" id="AQPH01000014">
    <property type="protein sequence ID" value="EPY02449.1"/>
    <property type="molecule type" value="Genomic_DNA"/>
</dbReference>
<feature type="transmembrane region" description="Helical" evidence="5">
    <location>
        <begin position="148"/>
        <end position="165"/>
    </location>
</feature>
<evidence type="ECO:0000256" key="4">
    <source>
        <dbReference type="ARBA" id="ARBA00023136"/>
    </source>
</evidence>
<dbReference type="GO" id="GO:0016020">
    <property type="term" value="C:membrane"/>
    <property type="evidence" value="ECO:0007669"/>
    <property type="project" value="UniProtKB-SubCell"/>
</dbReference>
<dbReference type="Proteomes" id="UP000015350">
    <property type="component" value="Unassembled WGS sequence"/>
</dbReference>
<evidence type="ECO:0000259" key="6">
    <source>
        <dbReference type="Pfam" id="PF13515"/>
    </source>
</evidence>
<name>S9SCJ6_MAGFU</name>
<dbReference type="STRING" id="1316936.K678_05633"/>
<keyword evidence="4 5" id="KW-0472">Membrane</keyword>